<dbReference type="GO" id="GO:0009103">
    <property type="term" value="P:lipopolysaccharide biosynthetic process"/>
    <property type="evidence" value="ECO:0007669"/>
    <property type="project" value="UniProtKB-UniRule"/>
</dbReference>
<comment type="function">
    <text evidence="5">Activates KDO (a required 8-carbon sugar) for incorporation into bacterial lipopolysaccharide in Gram-negative bacteria.</text>
</comment>
<comment type="caution">
    <text evidence="6">The sequence shown here is derived from an EMBL/GenBank/DDBJ whole genome shotgun (WGS) entry which is preliminary data.</text>
</comment>
<dbReference type="PANTHER" id="PTHR42866:SF2">
    <property type="entry name" value="3-DEOXY-MANNO-OCTULOSONATE CYTIDYLYLTRANSFERASE, MITOCHONDRIAL"/>
    <property type="match status" value="1"/>
</dbReference>
<name>A0A7X4LPR9_9VIBR</name>
<organism evidence="6 7">
    <name type="scientific">Vibrio eleionomae</name>
    <dbReference type="NCBI Taxonomy" id="2653505"/>
    <lineage>
        <taxon>Bacteria</taxon>
        <taxon>Pseudomonadati</taxon>
        <taxon>Pseudomonadota</taxon>
        <taxon>Gammaproteobacteria</taxon>
        <taxon>Vibrionales</taxon>
        <taxon>Vibrionaceae</taxon>
        <taxon>Vibrio</taxon>
    </lineage>
</organism>
<dbReference type="NCBIfam" id="NF009905">
    <property type="entry name" value="PRK13368.1"/>
    <property type="match status" value="1"/>
</dbReference>
<dbReference type="Proteomes" id="UP000462621">
    <property type="component" value="Unassembled WGS sequence"/>
</dbReference>
<dbReference type="InterPro" id="IPR004528">
    <property type="entry name" value="KdsB"/>
</dbReference>
<dbReference type="InterPro" id="IPR029044">
    <property type="entry name" value="Nucleotide-diphossugar_trans"/>
</dbReference>
<evidence type="ECO:0000313" key="6">
    <source>
        <dbReference type="EMBL" id="MZI95953.1"/>
    </source>
</evidence>
<dbReference type="GO" id="GO:0008690">
    <property type="term" value="F:3-deoxy-manno-octulosonate cytidylyltransferase activity"/>
    <property type="evidence" value="ECO:0007669"/>
    <property type="project" value="UniProtKB-UniRule"/>
</dbReference>
<sequence>MAFENIKIVIPSRYGSSRLPGKPLMPLCEKPMFWHVVNQAVTAGFSIQDIVVATDDQRIMDAAQQYIIPAVLTDKNHASGTDRLYEVCEKLGWGDDTLVINVQGDEPMIPPALITTLANFATQSPQFDICTVMSPILSVADLHNPNVVKVAEGEGQRAVYFSRSPIPFDRESKDSLASVCRHIGIYAYRVERLRQFCLFPESSLEKIEKLEQLRALSHGMSIGVVRYNEAPPHGIDTQEDYDDVKHIMENS</sequence>
<evidence type="ECO:0000256" key="3">
    <source>
        <dbReference type="ARBA" id="ARBA00022695"/>
    </source>
</evidence>
<dbReference type="HAMAP" id="MF_00057">
    <property type="entry name" value="KdsB"/>
    <property type="match status" value="1"/>
</dbReference>
<evidence type="ECO:0000256" key="2">
    <source>
        <dbReference type="ARBA" id="ARBA00022679"/>
    </source>
</evidence>
<evidence type="ECO:0000256" key="4">
    <source>
        <dbReference type="ARBA" id="ARBA00022985"/>
    </source>
</evidence>
<dbReference type="UniPathway" id="UPA00358">
    <property type="reaction ID" value="UER00476"/>
</dbReference>
<dbReference type="SUPFAM" id="SSF53448">
    <property type="entry name" value="Nucleotide-diphospho-sugar transferases"/>
    <property type="match status" value="1"/>
</dbReference>
<keyword evidence="7" id="KW-1185">Reference proteome</keyword>
<accession>A0A7X4LPR9</accession>
<evidence type="ECO:0000256" key="1">
    <source>
        <dbReference type="ARBA" id="ARBA00004370"/>
    </source>
</evidence>
<dbReference type="NCBIfam" id="TIGR00466">
    <property type="entry name" value="kdsB"/>
    <property type="match status" value="1"/>
</dbReference>
<dbReference type="EC" id="2.7.7.38" evidence="5"/>
<dbReference type="GO" id="GO:0033468">
    <property type="term" value="P:CMP-keto-3-deoxy-D-manno-octulosonic acid biosynthetic process"/>
    <property type="evidence" value="ECO:0007669"/>
    <property type="project" value="UniProtKB-UniRule"/>
</dbReference>
<dbReference type="EMBL" id="WEKT01000081">
    <property type="protein sequence ID" value="MZI95953.1"/>
    <property type="molecule type" value="Genomic_DNA"/>
</dbReference>
<keyword evidence="5" id="KW-0963">Cytoplasm</keyword>
<evidence type="ECO:0000313" key="7">
    <source>
        <dbReference type="Proteomes" id="UP000462621"/>
    </source>
</evidence>
<dbReference type="AlphaFoldDB" id="A0A7X4LPR9"/>
<dbReference type="CDD" id="cd02517">
    <property type="entry name" value="CMP-KDO-Synthetase"/>
    <property type="match status" value="1"/>
</dbReference>
<comment type="subcellular location">
    <subcellularLocation>
        <location evidence="5">Cytoplasm</location>
    </subcellularLocation>
    <subcellularLocation>
        <location evidence="1">Membrane</location>
    </subcellularLocation>
</comment>
<dbReference type="GO" id="GO:0016020">
    <property type="term" value="C:membrane"/>
    <property type="evidence" value="ECO:0007669"/>
    <property type="project" value="UniProtKB-SubCell"/>
</dbReference>
<dbReference type="NCBIfam" id="NF003952">
    <property type="entry name" value="PRK05450.1-5"/>
    <property type="match status" value="1"/>
</dbReference>
<gene>
    <name evidence="5 6" type="primary">kdsB</name>
    <name evidence="6" type="ORF">F9817_22460</name>
</gene>
<dbReference type="RefSeq" id="WP_161158446.1">
    <property type="nucleotide sequence ID" value="NZ_WEKT01000081.1"/>
</dbReference>
<proteinExistence type="inferred from homology"/>
<comment type="similarity">
    <text evidence="5">Belongs to the KdsB family.</text>
</comment>
<dbReference type="Gene3D" id="3.90.550.10">
    <property type="entry name" value="Spore Coat Polysaccharide Biosynthesis Protein SpsA, Chain A"/>
    <property type="match status" value="1"/>
</dbReference>
<evidence type="ECO:0000256" key="5">
    <source>
        <dbReference type="HAMAP-Rule" id="MF_00057"/>
    </source>
</evidence>
<reference evidence="6 7" key="1">
    <citation type="submission" date="2019-10" db="EMBL/GenBank/DDBJ databases">
        <title>Vibrio sp. nov. isolated from a shrimp pond.</title>
        <authorList>
            <person name="Gomez-Gil B."/>
            <person name="Enciso-Ibarra J."/>
            <person name="Enciso-Ibarra K."/>
            <person name="Bolan-Mejia C."/>
        </authorList>
    </citation>
    <scope>NUCLEOTIDE SEQUENCE [LARGE SCALE GENOMIC DNA]</scope>
    <source>
        <strain evidence="6 7">CAIM 722</strain>
    </source>
</reference>
<comment type="catalytic activity">
    <reaction evidence="5">
        <text>3-deoxy-alpha-D-manno-oct-2-ulosonate + CTP = CMP-3-deoxy-beta-D-manno-octulosonate + diphosphate</text>
        <dbReference type="Rhea" id="RHEA:23448"/>
        <dbReference type="ChEBI" id="CHEBI:33019"/>
        <dbReference type="ChEBI" id="CHEBI:37563"/>
        <dbReference type="ChEBI" id="CHEBI:85986"/>
        <dbReference type="ChEBI" id="CHEBI:85987"/>
        <dbReference type="EC" id="2.7.7.38"/>
    </reaction>
</comment>
<dbReference type="InterPro" id="IPR003329">
    <property type="entry name" value="Cytidylyl_trans"/>
</dbReference>
<dbReference type="PANTHER" id="PTHR42866">
    <property type="entry name" value="3-DEOXY-MANNO-OCTULOSONATE CYTIDYLYLTRANSFERASE"/>
    <property type="match status" value="1"/>
</dbReference>
<protein>
    <recommendedName>
        <fullName evidence="5">3-deoxy-manno-octulosonate cytidylyltransferase</fullName>
        <ecNumber evidence="5">2.7.7.38</ecNumber>
    </recommendedName>
    <alternativeName>
        <fullName evidence="5">CMP-2-keto-3-deoxyoctulosonic acid synthase</fullName>
        <shortName evidence="5">CKS</shortName>
        <shortName evidence="5">CMP-KDO synthase</shortName>
    </alternativeName>
</protein>
<keyword evidence="4 5" id="KW-0448">Lipopolysaccharide biosynthesis</keyword>
<dbReference type="Pfam" id="PF02348">
    <property type="entry name" value="CTP_transf_3"/>
    <property type="match status" value="1"/>
</dbReference>
<comment type="pathway">
    <text evidence="5">Nucleotide-sugar biosynthesis; CMP-3-deoxy-D-manno-octulosonate biosynthesis; CMP-3-deoxy-D-manno-octulosonate from 3-deoxy-D-manno-octulosonate and CTP: step 1/1.</text>
</comment>
<dbReference type="FunFam" id="3.90.550.10:FF:000011">
    <property type="entry name" value="3-deoxy-manno-octulosonate cytidylyltransferase"/>
    <property type="match status" value="1"/>
</dbReference>
<dbReference type="GO" id="GO:0005829">
    <property type="term" value="C:cytosol"/>
    <property type="evidence" value="ECO:0007669"/>
    <property type="project" value="TreeGrafter"/>
</dbReference>
<keyword evidence="2 5" id="KW-0808">Transferase</keyword>
<keyword evidence="3 5" id="KW-0548">Nucleotidyltransferase</keyword>